<evidence type="ECO:0000313" key="3">
    <source>
        <dbReference type="Proteomes" id="UP001138751"/>
    </source>
</evidence>
<keyword evidence="3" id="KW-1185">Reference proteome</keyword>
<dbReference type="SUPFAM" id="SSF53850">
    <property type="entry name" value="Periplasmic binding protein-like II"/>
    <property type="match status" value="1"/>
</dbReference>
<dbReference type="InterPro" id="IPR042100">
    <property type="entry name" value="Bug_dom1"/>
</dbReference>
<sequence length="335" mass="36197">MPSTADETNASAPARLTRRAALGLGGVALAAPALAQPRYPDRPIRLVFPWPSGGSADAQIRGMCETASRVLGQPIVIESRPGVAGTLGPQQVAAQARPDGYTLTVMHHTVMRWPFMTRTPRWDPVADFTHVIGLAGWLFGTVVKADSRFRSWQDVVDAARANPGKLTFGATGAGSSPHLTMVEIQEKLGIELTHVPYRGGAEAMTATLGGHVDMVSDSAAWAPFVDSGEMRALHVWSPERSRRFPSVPTLKDLDIDLVSVAPYGISGPKGMDPAIAMRLHDAFKEGLFEASNIAIRERFDLQLAYFDPAGYTRYVTEQTARERALVQRLGITVDG</sequence>
<protein>
    <submittedName>
        <fullName evidence="2">Tripartite tricarboxylate transporter substrate binding protein</fullName>
    </submittedName>
</protein>
<dbReference type="Pfam" id="PF03401">
    <property type="entry name" value="TctC"/>
    <property type="match status" value="1"/>
</dbReference>
<comment type="similarity">
    <text evidence="1">Belongs to the UPF0065 (bug) family.</text>
</comment>
<reference evidence="2" key="2">
    <citation type="journal article" date="2021" name="Syst. Appl. Microbiol.">
        <title>Roseomonas hellenica sp. nov., isolated from roots of wild-growing Alkanna tinctoria.</title>
        <authorList>
            <person name="Rat A."/>
            <person name="Naranjo H.D."/>
            <person name="Lebbe L."/>
            <person name="Cnockaert M."/>
            <person name="Krigas N."/>
            <person name="Grigoriadou K."/>
            <person name="Maloupa E."/>
            <person name="Willems A."/>
        </authorList>
    </citation>
    <scope>NUCLEOTIDE SEQUENCE</scope>
    <source>
        <strain evidence="2">LMG 31231</strain>
    </source>
</reference>
<dbReference type="EMBL" id="JAAEDM010000022">
    <property type="protein sequence ID" value="MBR0671608.1"/>
    <property type="molecule type" value="Genomic_DNA"/>
</dbReference>
<dbReference type="Gene3D" id="3.40.190.10">
    <property type="entry name" value="Periplasmic binding protein-like II"/>
    <property type="match status" value="1"/>
</dbReference>
<evidence type="ECO:0000313" key="2">
    <source>
        <dbReference type="EMBL" id="MBR0671608.1"/>
    </source>
</evidence>
<organism evidence="2 3">
    <name type="scientific">Neoroseomonas soli</name>
    <dbReference type="NCBI Taxonomy" id="1081025"/>
    <lineage>
        <taxon>Bacteria</taxon>
        <taxon>Pseudomonadati</taxon>
        <taxon>Pseudomonadota</taxon>
        <taxon>Alphaproteobacteria</taxon>
        <taxon>Acetobacterales</taxon>
        <taxon>Acetobacteraceae</taxon>
        <taxon>Neoroseomonas</taxon>
    </lineage>
</organism>
<name>A0A9X9WWS9_9PROT</name>
<comment type="caution">
    <text evidence="2">The sequence shown here is derived from an EMBL/GenBank/DDBJ whole genome shotgun (WGS) entry which is preliminary data.</text>
</comment>
<dbReference type="AlphaFoldDB" id="A0A9X9WWS9"/>
<dbReference type="CDD" id="cd07012">
    <property type="entry name" value="PBP2_Bug_TTT"/>
    <property type="match status" value="1"/>
</dbReference>
<accession>A0A9X9WWS9</accession>
<dbReference type="Proteomes" id="UP001138751">
    <property type="component" value="Unassembled WGS sequence"/>
</dbReference>
<dbReference type="PANTHER" id="PTHR42928:SF5">
    <property type="entry name" value="BLR1237 PROTEIN"/>
    <property type="match status" value="1"/>
</dbReference>
<dbReference type="PANTHER" id="PTHR42928">
    <property type="entry name" value="TRICARBOXYLATE-BINDING PROTEIN"/>
    <property type="match status" value="1"/>
</dbReference>
<proteinExistence type="inferred from homology"/>
<dbReference type="Gene3D" id="3.40.190.150">
    <property type="entry name" value="Bordetella uptake gene, domain 1"/>
    <property type="match status" value="1"/>
</dbReference>
<dbReference type="InterPro" id="IPR005064">
    <property type="entry name" value="BUG"/>
</dbReference>
<gene>
    <name evidence="2" type="ORF">GXW76_10535</name>
</gene>
<evidence type="ECO:0000256" key="1">
    <source>
        <dbReference type="ARBA" id="ARBA00006987"/>
    </source>
</evidence>
<dbReference type="PIRSF" id="PIRSF017082">
    <property type="entry name" value="YflP"/>
    <property type="match status" value="1"/>
</dbReference>
<reference evidence="2" key="1">
    <citation type="submission" date="2020-01" db="EMBL/GenBank/DDBJ databases">
        <authorList>
            <person name="Rat A."/>
        </authorList>
    </citation>
    <scope>NUCLEOTIDE SEQUENCE</scope>
    <source>
        <strain evidence="2">LMG 31231</strain>
    </source>
</reference>